<keyword evidence="3" id="KW-1185">Reference proteome</keyword>
<organism evidence="2 4">
    <name type="scientific">Thalassospira marina</name>
    <dbReference type="NCBI Taxonomy" id="2048283"/>
    <lineage>
        <taxon>Bacteria</taxon>
        <taxon>Pseudomonadati</taxon>
        <taxon>Pseudomonadota</taxon>
        <taxon>Alphaproteobacteria</taxon>
        <taxon>Rhodospirillales</taxon>
        <taxon>Thalassospiraceae</taxon>
        <taxon>Thalassospira</taxon>
    </lineage>
</organism>
<reference evidence="2 4" key="1">
    <citation type="submission" date="2017-09" db="EMBL/GenBank/DDBJ databases">
        <title>Biodiversity and function of Thalassospira species in the particle-attached aromatic-hydrocarbon-degrading consortia from the surface seawater of the South China Sea.</title>
        <authorList>
            <person name="Dong C."/>
            <person name="Liu R."/>
            <person name="Shao Z."/>
        </authorList>
    </citation>
    <scope>NUCLEOTIDE SEQUENCE [LARGE SCALE GENOMIC DNA]</scope>
    <source>
        <strain evidence="2 4">CSC1P2</strain>
    </source>
</reference>
<reference evidence="1 3" key="2">
    <citation type="submission" date="2017-10" db="EMBL/GenBank/DDBJ databases">
        <title>Biodiversity and function of Thalassospira species in the particle-attached aromatic-hydrocarbon-degrading consortia from the surface seawater of the China South Sea.</title>
        <authorList>
            <person name="Dong C."/>
            <person name="Liu R."/>
            <person name="Shao Z."/>
        </authorList>
    </citation>
    <scope>NUCLEOTIDE SEQUENCE [LARGE SCALE GENOMIC DNA]</scope>
    <source>
        <strain evidence="1 3">CSC3H3</strain>
    </source>
</reference>
<sequence>MKKYLAGLAALIMLAGCEYKDAVVDTSVVDLMPPDIALKYLNDNFQPWTSGYDDCVLRESGVIMGSNSHSYKDLRLIIERSTIGDYYDLRLIEKTLIIPDFCSYYKGNDDTGLQPAEQRKIDRIATAFASLGVQVPAVGN</sequence>
<dbReference type="RefSeq" id="WP_101264065.1">
    <property type="nucleotide sequence ID" value="NZ_CP024199.1"/>
</dbReference>
<evidence type="ECO:0000313" key="1">
    <source>
        <dbReference type="EMBL" id="AUG52155.1"/>
    </source>
</evidence>
<dbReference type="PROSITE" id="PS51257">
    <property type="entry name" value="PROKAR_LIPOPROTEIN"/>
    <property type="match status" value="1"/>
</dbReference>
<evidence type="ECO:0000313" key="3">
    <source>
        <dbReference type="Proteomes" id="UP000233458"/>
    </source>
</evidence>
<dbReference type="EMBL" id="CP024199">
    <property type="protein sequence ID" value="AUG52155.1"/>
    <property type="molecule type" value="Genomic_DNA"/>
</dbReference>
<evidence type="ECO:0000313" key="2">
    <source>
        <dbReference type="EMBL" id="PKR56077.1"/>
    </source>
</evidence>
<gene>
    <name evidence="2" type="ORF">COO20_02400</name>
    <name evidence="1" type="ORF">CSC3H3_05010</name>
</gene>
<dbReference type="EMBL" id="NWTK01000001">
    <property type="protein sequence ID" value="PKR56077.1"/>
    <property type="molecule type" value="Genomic_DNA"/>
</dbReference>
<dbReference type="OrthoDB" id="7352898at2"/>
<dbReference type="Proteomes" id="UP000233458">
    <property type="component" value="Chromosome"/>
</dbReference>
<dbReference type="KEGG" id="thac:CSC3H3_05010"/>
<accession>A0A2N3L005</accession>
<proteinExistence type="predicted"/>
<evidence type="ECO:0000313" key="4">
    <source>
        <dbReference type="Proteomes" id="UP000233597"/>
    </source>
</evidence>
<name>A0A2N3L005_9PROT</name>
<dbReference type="Proteomes" id="UP000233597">
    <property type="component" value="Unassembled WGS sequence"/>
</dbReference>
<protein>
    <submittedName>
        <fullName evidence="2">Uncharacterized protein</fullName>
    </submittedName>
</protein>
<dbReference type="AlphaFoldDB" id="A0A2N3L005"/>